<reference evidence="3 4" key="1">
    <citation type="submission" date="2014-10" db="EMBL/GenBank/DDBJ databases">
        <title>Genome sequencing of Vibrio sinaloensis T08.</title>
        <authorList>
            <person name="Chan K.-G."/>
            <person name="Mohamad N.I."/>
        </authorList>
    </citation>
    <scope>NUCLEOTIDE SEQUENCE [LARGE SCALE GENOMIC DNA]</scope>
    <source>
        <strain evidence="3 4">T08</strain>
    </source>
</reference>
<dbReference type="PIRSF" id="PIRSF028069">
    <property type="entry name" value="UCP028069"/>
    <property type="match status" value="1"/>
</dbReference>
<evidence type="ECO:0000313" key="3">
    <source>
        <dbReference type="EMBL" id="KGY09167.1"/>
    </source>
</evidence>
<dbReference type="Proteomes" id="UP000030451">
    <property type="component" value="Unassembled WGS sequence"/>
</dbReference>
<dbReference type="AlphaFoldDB" id="A0A0A5HUD5"/>
<keyword evidence="2" id="KW-0732">Signal</keyword>
<feature type="signal peptide" evidence="2">
    <location>
        <begin position="1"/>
        <end position="21"/>
    </location>
</feature>
<comment type="caution">
    <text evidence="3">The sequence shown here is derived from an EMBL/GenBank/DDBJ whole genome shotgun (WGS) entry which is preliminary data.</text>
</comment>
<evidence type="ECO:0000256" key="2">
    <source>
        <dbReference type="SAM" id="SignalP"/>
    </source>
</evidence>
<feature type="coiled-coil region" evidence="1">
    <location>
        <begin position="45"/>
        <end position="100"/>
    </location>
</feature>
<dbReference type="InterPro" id="IPR016866">
    <property type="entry name" value="UCP028069"/>
</dbReference>
<keyword evidence="1" id="KW-0175">Coiled coil</keyword>
<name>A0A0A5HUD5_PHOS4</name>
<sequence length="255" mass="28396">MNLIKPSIALLISSTLIPAYADALSDAQAVQSKTNQASAVSQKRIDVSAEKALTLEAEIEQLQEEVSNLTIYRNHLSSLVNSQNEELASLNEQLEQIAQTRQGVVPLMYHMIDGLKRIVANDKPIRKTQREERIAKLEAMMTRADVADAEKFRRILEAYQIEMDYGTKMGVYQGKVALGGDDQVEADIFYLGRVSLVARSLSGERFWSWSQPQQSWQAVGSEQKAELDKAFAVANKQIAPSMLTLPISLNVREGN</sequence>
<proteinExistence type="predicted"/>
<organism evidence="3 4">
    <name type="scientific">Photobacterium sp. (strain ATCC 43367)</name>
    <dbReference type="NCBI Taxonomy" id="379097"/>
    <lineage>
        <taxon>Bacteria</taxon>
        <taxon>Pseudomonadati</taxon>
        <taxon>Pseudomonadota</taxon>
        <taxon>Gammaproteobacteria</taxon>
        <taxon>Vibrionales</taxon>
        <taxon>Vibrionaceae</taxon>
        <taxon>Vibrio</taxon>
        <taxon>Vibrio oreintalis group</taxon>
    </lineage>
</organism>
<gene>
    <name evidence="3" type="ORF">NM06_07845</name>
</gene>
<dbReference type="RefSeq" id="WP_038189833.1">
    <property type="nucleotide sequence ID" value="NZ_JRWP01000008.1"/>
</dbReference>
<dbReference type="EMBL" id="JRWP01000008">
    <property type="protein sequence ID" value="KGY09167.1"/>
    <property type="molecule type" value="Genomic_DNA"/>
</dbReference>
<accession>A0A0A5HUD5</accession>
<dbReference type="STRING" id="379097.SE23_01945"/>
<dbReference type="Pfam" id="PF11932">
    <property type="entry name" value="DUF3450"/>
    <property type="match status" value="1"/>
</dbReference>
<feature type="chain" id="PRO_5002009984" evidence="2">
    <location>
        <begin position="22"/>
        <end position="255"/>
    </location>
</feature>
<protein>
    <submittedName>
        <fullName evidence="3">Energy transducer TonB</fullName>
    </submittedName>
</protein>
<evidence type="ECO:0000313" key="4">
    <source>
        <dbReference type="Proteomes" id="UP000030451"/>
    </source>
</evidence>
<evidence type="ECO:0000256" key="1">
    <source>
        <dbReference type="SAM" id="Coils"/>
    </source>
</evidence>